<evidence type="ECO:0000256" key="19">
    <source>
        <dbReference type="PIRSR" id="PIRSR600823-4"/>
    </source>
</evidence>
<keyword evidence="11 21" id="KW-0560">Oxidoreductase</keyword>
<dbReference type="InterPro" id="IPR000823">
    <property type="entry name" value="Peroxidase_pln"/>
</dbReference>
<feature type="binding site" evidence="18">
    <location>
        <position position="69"/>
    </location>
    <ligand>
        <name>Ca(2+)</name>
        <dbReference type="ChEBI" id="CHEBI:29108"/>
        <label>1</label>
    </ligand>
</feature>
<evidence type="ECO:0000256" key="11">
    <source>
        <dbReference type="ARBA" id="ARBA00023002"/>
    </source>
</evidence>
<dbReference type="InterPro" id="IPR019793">
    <property type="entry name" value="Peroxidases_heam-ligand_BS"/>
</dbReference>
<reference evidence="23" key="2">
    <citation type="journal article" date="2023" name="Plants (Basel)">
        <title>Annotation of the Turnera subulata (Passifloraceae) Draft Genome Reveals the S-Locus Evolved after the Divergence of Turneroideae from Passifloroideae in a Stepwise Manner.</title>
        <authorList>
            <person name="Henning P.M."/>
            <person name="Roalson E.H."/>
            <person name="Mir W."/>
            <person name="McCubbin A.G."/>
            <person name="Shore J.S."/>
        </authorList>
    </citation>
    <scope>NUCLEOTIDE SEQUENCE</scope>
    <source>
        <strain evidence="23">F60SS</strain>
    </source>
</reference>
<evidence type="ECO:0000256" key="8">
    <source>
        <dbReference type="ARBA" id="ARBA00022723"/>
    </source>
</evidence>
<dbReference type="GO" id="GO:0006979">
    <property type="term" value="P:response to oxidative stress"/>
    <property type="evidence" value="ECO:0007669"/>
    <property type="project" value="UniProtKB-UniRule"/>
</dbReference>
<feature type="binding site" description="axial binding residue" evidence="18">
    <location>
        <position position="191"/>
    </location>
    <ligand>
        <name>heme b</name>
        <dbReference type="ChEBI" id="CHEBI:60344"/>
    </ligand>
    <ligandPart>
        <name>Fe</name>
        <dbReference type="ChEBI" id="CHEBI:18248"/>
    </ligandPart>
</feature>
<feature type="binding site" evidence="17">
    <location>
        <position position="161"/>
    </location>
    <ligand>
        <name>substrate</name>
    </ligand>
</feature>
<keyword evidence="12 18" id="KW-0408">Iron</keyword>
<feature type="binding site" evidence="18">
    <location>
        <position position="192"/>
    </location>
    <ligand>
        <name>Ca(2+)</name>
        <dbReference type="ChEBI" id="CHEBI:29108"/>
        <label>2</label>
    </ligand>
</feature>
<dbReference type="EMBL" id="JAKUCV010006683">
    <property type="protein sequence ID" value="KAJ4826365.1"/>
    <property type="molecule type" value="Genomic_DNA"/>
</dbReference>
<dbReference type="EC" id="1.11.1.7" evidence="4 21"/>
<dbReference type="InterPro" id="IPR033905">
    <property type="entry name" value="Secretory_peroxidase"/>
</dbReference>
<evidence type="ECO:0000256" key="9">
    <source>
        <dbReference type="ARBA" id="ARBA00022729"/>
    </source>
</evidence>
<feature type="binding site" evidence="18">
    <location>
        <position position="87"/>
    </location>
    <ligand>
        <name>Ca(2+)</name>
        <dbReference type="ChEBI" id="CHEBI:29108"/>
        <label>1</label>
    </ligand>
</feature>
<feature type="binding site" evidence="18">
    <location>
        <position position="75"/>
    </location>
    <ligand>
        <name>Ca(2+)</name>
        <dbReference type="ChEBI" id="CHEBI:29108"/>
        <label>1</label>
    </ligand>
</feature>
<comment type="subcellular location">
    <subcellularLocation>
        <location evidence="21">Secreted</location>
    </subcellularLocation>
</comment>
<reference evidence="23" key="1">
    <citation type="submission" date="2022-02" db="EMBL/GenBank/DDBJ databases">
        <authorList>
            <person name="Henning P.M."/>
            <person name="McCubbin A.G."/>
            <person name="Shore J.S."/>
        </authorList>
    </citation>
    <scope>NUCLEOTIDE SEQUENCE</scope>
    <source>
        <strain evidence="23">F60SS</strain>
        <tissue evidence="23">Leaves</tissue>
    </source>
</reference>
<keyword evidence="15 21" id="KW-0376">Hydrogen peroxide</keyword>
<evidence type="ECO:0000256" key="6">
    <source>
        <dbReference type="ARBA" id="ARBA00022559"/>
    </source>
</evidence>
<keyword evidence="10 18" id="KW-0106">Calcium</keyword>
<evidence type="ECO:0000256" key="2">
    <source>
        <dbReference type="ARBA" id="ARBA00002322"/>
    </source>
</evidence>
<feature type="site" description="Transition state stabilizer" evidence="19">
    <location>
        <position position="61"/>
    </location>
</feature>
<feature type="binding site" evidence="18">
    <location>
        <position position="71"/>
    </location>
    <ligand>
        <name>Ca(2+)</name>
        <dbReference type="ChEBI" id="CHEBI:29108"/>
        <label>1</label>
    </ligand>
</feature>
<feature type="disulfide bond" evidence="20">
    <location>
        <begin position="34"/>
        <end position="113"/>
    </location>
</feature>
<evidence type="ECO:0000256" key="18">
    <source>
        <dbReference type="PIRSR" id="PIRSR600823-3"/>
    </source>
</evidence>
<keyword evidence="24" id="KW-1185">Reference proteome</keyword>
<keyword evidence="13 20" id="KW-1015">Disulfide bond</keyword>
<accession>A0A9Q0J3K5</accession>
<feature type="disulfide bond" evidence="20">
    <location>
        <begin position="198"/>
        <end position="232"/>
    </location>
</feature>
<evidence type="ECO:0000256" key="15">
    <source>
        <dbReference type="ARBA" id="ARBA00023324"/>
    </source>
</evidence>
<feature type="disulfide bond" evidence="20">
    <location>
        <begin position="119"/>
        <end position="322"/>
    </location>
</feature>
<evidence type="ECO:0000259" key="22">
    <source>
        <dbReference type="PROSITE" id="PS50873"/>
    </source>
</evidence>
<dbReference type="InterPro" id="IPR002016">
    <property type="entry name" value="Haem_peroxidase"/>
</dbReference>
<dbReference type="InterPro" id="IPR019794">
    <property type="entry name" value="Peroxidases_AS"/>
</dbReference>
<sequence length="327" mass="35649">MGGLGYFGIVIFGIFAYMASTEAQLQMNFYAKSCPKAEKIILDFINKHIHNAPSLAAPLIRMNFHDCFVRGCDASVLLNSTSSNQAEKVAPPNLTLRGFDFIDRIKSLLEAECPGVVSCADIIALAARDTVVAIGGPSWRVPTGRRDGTISRSSEALANIPPPTSNFTNLQRLFANQGLDLKDLVLLSGAHTIGVSHCSSFASRLYNFTGVLGTQDPALDSEYAANLKARKCRSLNDNVTIVEMDPGSFRTFDLSYYTLLLKRRGLFQSDAALTTNSNTLSLINQILKGSLQNFYTEFAKSMEKMIQNNVKTGSSGEIRKHCAVVNS</sequence>
<feature type="disulfide bond" evidence="20">
    <location>
        <begin position="67"/>
        <end position="72"/>
    </location>
</feature>
<protein>
    <recommendedName>
        <fullName evidence="4 21">Peroxidase</fullName>
        <ecNumber evidence="4 21">1.11.1.7</ecNumber>
    </recommendedName>
</protein>
<dbReference type="OrthoDB" id="2113341at2759"/>
<evidence type="ECO:0000256" key="1">
    <source>
        <dbReference type="ARBA" id="ARBA00000189"/>
    </source>
</evidence>
<evidence type="ECO:0000256" key="14">
    <source>
        <dbReference type="ARBA" id="ARBA00023180"/>
    </source>
</evidence>
<dbReference type="GO" id="GO:0020037">
    <property type="term" value="F:heme binding"/>
    <property type="evidence" value="ECO:0007669"/>
    <property type="project" value="UniProtKB-UniRule"/>
</dbReference>
<dbReference type="Proteomes" id="UP001141552">
    <property type="component" value="Unassembled WGS sequence"/>
</dbReference>
<evidence type="ECO:0000256" key="16">
    <source>
        <dbReference type="PIRSR" id="PIRSR600823-1"/>
    </source>
</evidence>
<comment type="cofactor">
    <cofactor evidence="18 21">
        <name>heme b</name>
        <dbReference type="ChEBI" id="CHEBI:60344"/>
    </cofactor>
    <text evidence="18 21">Binds 1 heme b (iron(II)-protoporphyrin IX) group per subunit.</text>
</comment>
<gene>
    <name evidence="23" type="primary">PER3</name>
    <name evidence="23" type="ORF">Tsubulata_045907</name>
</gene>
<evidence type="ECO:0000256" key="12">
    <source>
        <dbReference type="ARBA" id="ARBA00023004"/>
    </source>
</evidence>
<dbReference type="SUPFAM" id="SSF48113">
    <property type="entry name" value="Heme-dependent peroxidases"/>
    <property type="match status" value="1"/>
</dbReference>
<dbReference type="PRINTS" id="PR00461">
    <property type="entry name" value="PLPEROXIDASE"/>
</dbReference>
<keyword evidence="5 21" id="KW-0964">Secreted</keyword>
<dbReference type="Gene3D" id="1.10.520.10">
    <property type="match status" value="1"/>
</dbReference>
<keyword evidence="7 21" id="KW-0349">Heme</keyword>
<comment type="similarity">
    <text evidence="3">Belongs to the peroxidase family. Ascorbate peroxidase subfamily.</text>
</comment>
<comment type="catalytic activity">
    <reaction evidence="1 21">
        <text>2 a phenolic donor + H2O2 = 2 a phenolic radical donor + 2 H2O</text>
        <dbReference type="Rhea" id="RHEA:56136"/>
        <dbReference type="ChEBI" id="CHEBI:15377"/>
        <dbReference type="ChEBI" id="CHEBI:16240"/>
        <dbReference type="ChEBI" id="CHEBI:139520"/>
        <dbReference type="ChEBI" id="CHEBI:139521"/>
        <dbReference type="EC" id="1.11.1.7"/>
    </reaction>
</comment>
<dbReference type="GO" id="GO:0140825">
    <property type="term" value="F:lactoperoxidase activity"/>
    <property type="evidence" value="ECO:0007669"/>
    <property type="project" value="UniProtKB-EC"/>
</dbReference>
<comment type="caution">
    <text evidence="23">The sequence shown here is derived from an EMBL/GenBank/DDBJ whole genome shotgun (WGS) entry which is preliminary data.</text>
</comment>
<evidence type="ECO:0000313" key="23">
    <source>
        <dbReference type="EMBL" id="KAJ4826365.1"/>
    </source>
</evidence>
<feature type="domain" description="Plant heme peroxidase family profile" evidence="22">
    <location>
        <begin position="24"/>
        <end position="326"/>
    </location>
</feature>
<evidence type="ECO:0000256" key="20">
    <source>
        <dbReference type="PIRSR" id="PIRSR600823-5"/>
    </source>
</evidence>
<keyword evidence="6 21" id="KW-0575">Peroxidase</keyword>
<evidence type="ECO:0000256" key="4">
    <source>
        <dbReference type="ARBA" id="ARBA00012313"/>
    </source>
</evidence>
<evidence type="ECO:0000256" key="10">
    <source>
        <dbReference type="ARBA" id="ARBA00022837"/>
    </source>
</evidence>
<evidence type="ECO:0000256" key="21">
    <source>
        <dbReference type="RuleBase" id="RU362060"/>
    </source>
</evidence>
<evidence type="ECO:0000313" key="24">
    <source>
        <dbReference type="Proteomes" id="UP001141552"/>
    </source>
</evidence>
<dbReference type="PROSITE" id="PS50873">
    <property type="entry name" value="PEROXIDASE_4"/>
    <property type="match status" value="1"/>
</dbReference>
<keyword evidence="8 18" id="KW-0479">Metal-binding</keyword>
<proteinExistence type="inferred from homology"/>
<dbReference type="CDD" id="cd00693">
    <property type="entry name" value="secretory_peroxidase"/>
    <property type="match status" value="1"/>
</dbReference>
<comment type="function">
    <text evidence="2">Removal of H(2)O(2), oxidation of toxic reductants, biosynthesis and degradation of lignin, suberization, auxin catabolism, response to environmental stresses such as wounding, pathogen attack and oxidative stress. These functions might be dependent on each isozyme/isoform in each plant tissue.</text>
</comment>
<dbReference type="PROSITE" id="PS00436">
    <property type="entry name" value="PEROXIDASE_2"/>
    <property type="match status" value="1"/>
</dbReference>
<dbReference type="Pfam" id="PF00141">
    <property type="entry name" value="peroxidase"/>
    <property type="match status" value="1"/>
</dbReference>
<dbReference type="InterPro" id="IPR010255">
    <property type="entry name" value="Haem_peroxidase_sf"/>
</dbReference>
<evidence type="ECO:0000256" key="5">
    <source>
        <dbReference type="ARBA" id="ARBA00022525"/>
    </source>
</evidence>
<feature type="binding site" evidence="18">
    <location>
        <position position="73"/>
    </location>
    <ligand>
        <name>Ca(2+)</name>
        <dbReference type="ChEBI" id="CHEBI:29108"/>
        <label>1</label>
    </ligand>
</feature>
<dbReference type="FunFam" id="1.10.420.10:FF:000008">
    <property type="entry name" value="Peroxidase"/>
    <property type="match status" value="1"/>
</dbReference>
<dbReference type="PANTHER" id="PTHR31235">
    <property type="entry name" value="PEROXIDASE 25-RELATED"/>
    <property type="match status" value="1"/>
</dbReference>
<dbReference type="Gene3D" id="1.10.420.10">
    <property type="entry name" value="Peroxidase, domain 2"/>
    <property type="match status" value="1"/>
</dbReference>
<dbReference type="FunFam" id="1.10.520.10:FF:000001">
    <property type="entry name" value="Peroxidase"/>
    <property type="match status" value="1"/>
</dbReference>
<dbReference type="AlphaFoldDB" id="A0A9Q0J3K5"/>
<keyword evidence="14" id="KW-0325">Glycoprotein</keyword>
<comment type="similarity">
    <text evidence="21">Belongs to the peroxidase family. Classical plant (class III) peroxidase subfamily.</text>
</comment>
<organism evidence="23 24">
    <name type="scientific">Turnera subulata</name>
    <dbReference type="NCBI Taxonomy" id="218843"/>
    <lineage>
        <taxon>Eukaryota</taxon>
        <taxon>Viridiplantae</taxon>
        <taxon>Streptophyta</taxon>
        <taxon>Embryophyta</taxon>
        <taxon>Tracheophyta</taxon>
        <taxon>Spermatophyta</taxon>
        <taxon>Magnoliopsida</taxon>
        <taxon>eudicotyledons</taxon>
        <taxon>Gunneridae</taxon>
        <taxon>Pentapetalae</taxon>
        <taxon>rosids</taxon>
        <taxon>fabids</taxon>
        <taxon>Malpighiales</taxon>
        <taxon>Passifloraceae</taxon>
        <taxon>Turnera</taxon>
    </lineage>
</organism>
<evidence type="ECO:0000256" key="3">
    <source>
        <dbReference type="ARBA" id="ARBA00006873"/>
    </source>
</evidence>
<dbReference type="GO" id="GO:0042744">
    <property type="term" value="P:hydrogen peroxide catabolic process"/>
    <property type="evidence" value="ECO:0007669"/>
    <property type="project" value="UniProtKB-KW"/>
</dbReference>
<name>A0A9Q0J3K5_9ROSI</name>
<evidence type="ECO:0000256" key="13">
    <source>
        <dbReference type="ARBA" id="ARBA00023157"/>
    </source>
</evidence>
<evidence type="ECO:0000256" key="7">
    <source>
        <dbReference type="ARBA" id="ARBA00022617"/>
    </source>
</evidence>
<dbReference type="PRINTS" id="PR00458">
    <property type="entry name" value="PEROXIDASE"/>
</dbReference>
<feature type="binding site" evidence="18">
    <location>
        <position position="253"/>
    </location>
    <ligand>
        <name>Ca(2+)</name>
        <dbReference type="ChEBI" id="CHEBI:29108"/>
        <label>2</label>
    </ligand>
</feature>
<evidence type="ECO:0000256" key="17">
    <source>
        <dbReference type="PIRSR" id="PIRSR600823-2"/>
    </source>
</evidence>
<dbReference type="GO" id="GO:0005576">
    <property type="term" value="C:extracellular region"/>
    <property type="evidence" value="ECO:0007669"/>
    <property type="project" value="UniProtKB-SubCell"/>
</dbReference>
<feature type="binding site" evidence="18">
    <location>
        <position position="66"/>
    </location>
    <ligand>
        <name>Ca(2+)</name>
        <dbReference type="ChEBI" id="CHEBI:29108"/>
        <label>1</label>
    </ligand>
</feature>
<comment type="cofactor">
    <cofactor evidence="18 21">
        <name>Ca(2+)</name>
        <dbReference type="ChEBI" id="CHEBI:29108"/>
    </cofactor>
    <text evidence="18 21">Binds 2 calcium ions per subunit.</text>
</comment>
<feature type="binding site" evidence="18">
    <location>
        <position position="245"/>
    </location>
    <ligand>
        <name>Ca(2+)</name>
        <dbReference type="ChEBI" id="CHEBI:29108"/>
        <label>2</label>
    </ligand>
</feature>
<keyword evidence="9" id="KW-0732">Signal</keyword>
<feature type="active site" description="Proton acceptor" evidence="16">
    <location>
        <position position="65"/>
    </location>
</feature>
<dbReference type="GO" id="GO:0046872">
    <property type="term" value="F:metal ion binding"/>
    <property type="evidence" value="ECO:0007669"/>
    <property type="project" value="UniProtKB-UniRule"/>
</dbReference>
<dbReference type="PROSITE" id="PS00435">
    <property type="entry name" value="PEROXIDASE_1"/>
    <property type="match status" value="1"/>
</dbReference>